<name>S9U067_9TRYP</name>
<comment type="caution">
    <text evidence="1">The sequence shown here is derived from an EMBL/GenBank/DDBJ whole genome shotgun (WGS) entry which is preliminary data.</text>
</comment>
<dbReference type="Proteomes" id="UP000015354">
    <property type="component" value="Unassembled WGS sequence"/>
</dbReference>
<organism evidence="1 2">
    <name type="scientific">Strigomonas culicis</name>
    <dbReference type="NCBI Taxonomy" id="28005"/>
    <lineage>
        <taxon>Eukaryota</taxon>
        <taxon>Discoba</taxon>
        <taxon>Euglenozoa</taxon>
        <taxon>Kinetoplastea</taxon>
        <taxon>Metakinetoplastina</taxon>
        <taxon>Trypanosomatida</taxon>
        <taxon>Trypanosomatidae</taxon>
        <taxon>Strigomonadinae</taxon>
        <taxon>Strigomonas</taxon>
    </lineage>
</organism>
<protein>
    <submittedName>
        <fullName evidence="1">Uncharacterized protein</fullName>
    </submittedName>
</protein>
<evidence type="ECO:0000313" key="2">
    <source>
        <dbReference type="Proteomes" id="UP000015354"/>
    </source>
</evidence>
<gene>
    <name evidence="1" type="ORF">STCU_08275</name>
</gene>
<evidence type="ECO:0000313" key="1">
    <source>
        <dbReference type="EMBL" id="EPY22254.1"/>
    </source>
</evidence>
<accession>S9U067</accession>
<proteinExistence type="predicted"/>
<dbReference type="OrthoDB" id="272395at2759"/>
<dbReference type="AlphaFoldDB" id="S9U067"/>
<dbReference type="EMBL" id="ATMH01008275">
    <property type="protein sequence ID" value="EPY22254.1"/>
    <property type="molecule type" value="Genomic_DNA"/>
</dbReference>
<sequence>MSLPHTHSLSLSLSLSLYFYFLAAHGVVSVATARGYYTCYFKERSVLMDNNLDALTSILLDYMQSDREHQAALVCEHPSLFVNDVKEALAAAQLQLNATFKEIQEASRAISGVADSLDLPGGVTRLQASEKELLESRELLYTNFAKTLSGLIQSQQQPQGPSAAVAHGAASLLPLQPAGLVTGPWSPAGDGPSSSSKWFERVEIVFHVLSYLPCEAIFMSMEYVSRAWMTWLAEAAVCSPFWLGCVQREYPAALRGLLETEGPEALLTYDWRSVAMLCVAEDPNVKDGDDEGAVPDTEAE</sequence>
<keyword evidence="2" id="KW-1185">Reference proteome</keyword>
<reference evidence="1 2" key="1">
    <citation type="journal article" date="2013" name="PLoS ONE">
        <title>Predicting the Proteins of Angomonas deanei, Strigomonas culicis and Their Respective Endosymbionts Reveals New Aspects of the Trypanosomatidae Family.</title>
        <authorList>
            <person name="Motta M.C."/>
            <person name="Martins A.C."/>
            <person name="de Souza S.S."/>
            <person name="Catta-Preta C.M."/>
            <person name="Silva R."/>
            <person name="Klein C.C."/>
            <person name="de Almeida L.G."/>
            <person name="de Lima Cunha O."/>
            <person name="Ciapina L.P."/>
            <person name="Brocchi M."/>
            <person name="Colabardini A.C."/>
            <person name="de Araujo Lima B."/>
            <person name="Machado C.R."/>
            <person name="de Almeida Soares C.M."/>
            <person name="Probst C.M."/>
            <person name="de Menezes C.B."/>
            <person name="Thompson C.E."/>
            <person name="Bartholomeu D.C."/>
            <person name="Gradia D.F."/>
            <person name="Pavoni D.P."/>
            <person name="Grisard E.C."/>
            <person name="Fantinatti-Garboggini F."/>
            <person name="Marchini F.K."/>
            <person name="Rodrigues-Luiz G.F."/>
            <person name="Wagner G."/>
            <person name="Goldman G.H."/>
            <person name="Fietto J.L."/>
            <person name="Elias M.C."/>
            <person name="Goldman M.H."/>
            <person name="Sagot M.F."/>
            <person name="Pereira M."/>
            <person name="Stoco P.H."/>
            <person name="de Mendonca-Neto R.P."/>
            <person name="Teixeira S.M."/>
            <person name="Maciel T.E."/>
            <person name="de Oliveira Mendes T.A."/>
            <person name="Urmenyi T.P."/>
            <person name="de Souza W."/>
            <person name="Schenkman S."/>
            <person name="de Vasconcelos A.T."/>
        </authorList>
    </citation>
    <scope>NUCLEOTIDE SEQUENCE [LARGE SCALE GENOMIC DNA]</scope>
</reference>